<dbReference type="PANTHER" id="PTHR21680">
    <property type="entry name" value="COILED-COIL DOMAIN-CONTAINING PROTEIN 124"/>
    <property type="match status" value="1"/>
</dbReference>
<evidence type="ECO:0000256" key="4">
    <source>
        <dbReference type="PROSITE-ProRule" id="PRU00267"/>
    </source>
</evidence>
<dbReference type="Pfam" id="PF06244">
    <property type="entry name" value="Ccdc124"/>
    <property type="match status" value="1"/>
</dbReference>
<dbReference type="InterPro" id="IPR009071">
    <property type="entry name" value="HMG_box_dom"/>
</dbReference>
<dbReference type="GO" id="GO:0005634">
    <property type="term" value="C:nucleus"/>
    <property type="evidence" value="ECO:0007669"/>
    <property type="project" value="UniProtKB-UniRule"/>
</dbReference>
<dbReference type="InterPro" id="IPR036910">
    <property type="entry name" value="HMG_box_dom_sf"/>
</dbReference>
<feature type="region of interest" description="Disordered" evidence="5">
    <location>
        <begin position="1"/>
        <end position="102"/>
    </location>
</feature>
<feature type="compositionally biased region" description="Basic and acidic residues" evidence="5">
    <location>
        <begin position="14"/>
        <end position="77"/>
    </location>
</feature>
<feature type="domain" description="HMG box" evidence="6">
    <location>
        <begin position="168"/>
        <end position="216"/>
    </location>
</feature>
<reference evidence="8" key="1">
    <citation type="submission" date="2022-11" db="UniProtKB">
        <authorList>
            <consortium name="WormBaseParasite"/>
        </authorList>
    </citation>
    <scope>IDENTIFICATION</scope>
</reference>
<evidence type="ECO:0000313" key="8">
    <source>
        <dbReference type="WBParaSite" id="ACRNAN_Path_643.g2405.t1"/>
    </source>
</evidence>
<protein>
    <submittedName>
        <fullName evidence="8">HMG box domain-containing protein</fullName>
    </submittedName>
</protein>
<keyword evidence="3" id="KW-0175">Coiled coil</keyword>
<dbReference type="GO" id="GO:0003713">
    <property type="term" value="F:transcription coactivator activity"/>
    <property type="evidence" value="ECO:0007669"/>
    <property type="project" value="TreeGrafter"/>
</dbReference>
<proteinExistence type="inferred from homology"/>
<dbReference type="WBParaSite" id="ACRNAN_Path_643.g2405.t1">
    <property type="protein sequence ID" value="ACRNAN_Path_643.g2405.t1"/>
    <property type="gene ID" value="ACRNAN_Path_643.g2405"/>
</dbReference>
<dbReference type="PROSITE" id="PS50118">
    <property type="entry name" value="HMG_BOX_2"/>
    <property type="match status" value="1"/>
</dbReference>
<evidence type="ECO:0000256" key="1">
    <source>
        <dbReference type="ARBA" id="ARBA00004214"/>
    </source>
</evidence>
<name>A0A914C9C4_9BILA</name>
<dbReference type="AlphaFoldDB" id="A0A914C9C4"/>
<accession>A0A914C9C4</accession>
<evidence type="ECO:0000313" key="7">
    <source>
        <dbReference type="Proteomes" id="UP000887540"/>
    </source>
</evidence>
<dbReference type="Proteomes" id="UP000887540">
    <property type="component" value="Unplaced"/>
</dbReference>
<evidence type="ECO:0000259" key="6">
    <source>
        <dbReference type="PROSITE" id="PS50118"/>
    </source>
</evidence>
<keyword evidence="4" id="KW-0238">DNA-binding</keyword>
<dbReference type="GO" id="GO:0030496">
    <property type="term" value="C:midbody"/>
    <property type="evidence" value="ECO:0007669"/>
    <property type="project" value="UniProtKB-SubCell"/>
</dbReference>
<sequence>MPKKFAGENTKATVARERKNAAQVEKQTKAAQAKEDAYWADDDKNVLRKQQRKEEEEKKRQQALQRKQELKAMHDEEINSISSSGKAKTTTPHKVTRAVIESNREAQEKLRLEEEERRRLEEKRIEPLAPEVEVNINQLDPDALNARNVEDAIKALTVEESSVDRHPEKRMKAAYTAFEDRNMPRLKEEHPTLRLSQLRQILKKEWQKSPENPLNQ</sequence>
<comment type="subcellular location">
    <subcellularLocation>
        <location evidence="1">Midbody</location>
    </subcellularLocation>
</comment>
<keyword evidence="4" id="KW-0539">Nucleus</keyword>
<dbReference type="GO" id="GO:0006366">
    <property type="term" value="P:transcription by RNA polymerase II"/>
    <property type="evidence" value="ECO:0007669"/>
    <property type="project" value="TreeGrafter"/>
</dbReference>
<organism evidence="7 8">
    <name type="scientific">Acrobeloides nanus</name>
    <dbReference type="NCBI Taxonomy" id="290746"/>
    <lineage>
        <taxon>Eukaryota</taxon>
        <taxon>Metazoa</taxon>
        <taxon>Ecdysozoa</taxon>
        <taxon>Nematoda</taxon>
        <taxon>Chromadorea</taxon>
        <taxon>Rhabditida</taxon>
        <taxon>Tylenchina</taxon>
        <taxon>Cephalobomorpha</taxon>
        <taxon>Cephaloboidea</taxon>
        <taxon>Cephalobidae</taxon>
        <taxon>Acrobeloides</taxon>
    </lineage>
</organism>
<evidence type="ECO:0000256" key="2">
    <source>
        <dbReference type="ARBA" id="ARBA00008296"/>
    </source>
</evidence>
<evidence type="ECO:0000256" key="5">
    <source>
        <dbReference type="SAM" id="MobiDB-lite"/>
    </source>
</evidence>
<dbReference type="GO" id="GO:0003677">
    <property type="term" value="F:DNA binding"/>
    <property type="evidence" value="ECO:0007669"/>
    <property type="project" value="UniProtKB-UniRule"/>
</dbReference>
<feature type="compositionally biased region" description="Polar residues" evidence="5">
    <location>
        <begin position="79"/>
        <end position="93"/>
    </location>
</feature>
<evidence type="ECO:0000256" key="3">
    <source>
        <dbReference type="ARBA" id="ARBA00023054"/>
    </source>
</evidence>
<keyword evidence="7" id="KW-1185">Reference proteome</keyword>
<dbReference type="InterPro" id="IPR054414">
    <property type="entry name" value="Ccdc124/Oxs1_C"/>
</dbReference>
<dbReference type="InterPro" id="IPR010422">
    <property type="entry name" value="Ccdc124/Oxs1"/>
</dbReference>
<dbReference type="SUPFAM" id="SSF47095">
    <property type="entry name" value="HMG-box"/>
    <property type="match status" value="1"/>
</dbReference>
<dbReference type="PANTHER" id="PTHR21680:SF0">
    <property type="entry name" value="COILED-COIL DOMAIN-CONTAINING PROTEIN 124"/>
    <property type="match status" value="1"/>
</dbReference>
<comment type="similarity">
    <text evidence="2">Belongs to the CCDC124 family.</text>
</comment>
<feature type="DNA-binding region" description="HMG box" evidence="4">
    <location>
        <begin position="168"/>
        <end position="216"/>
    </location>
</feature>